<organism evidence="8 9">
    <name type="scientific">Carex littledalei</name>
    <dbReference type="NCBI Taxonomy" id="544730"/>
    <lineage>
        <taxon>Eukaryota</taxon>
        <taxon>Viridiplantae</taxon>
        <taxon>Streptophyta</taxon>
        <taxon>Embryophyta</taxon>
        <taxon>Tracheophyta</taxon>
        <taxon>Spermatophyta</taxon>
        <taxon>Magnoliopsida</taxon>
        <taxon>Liliopsida</taxon>
        <taxon>Poales</taxon>
        <taxon>Cyperaceae</taxon>
        <taxon>Cyperoideae</taxon>
        <taxon>Cariceae</taxon>
        <taxon>Carex</taxon>
        <taxon>Carex subgen. Euthyceras</taxon>
    </lineage>
</organism>
<feature type="transmembrane region" description="Helical" evidence="6">
    <location>
        <begin position="78"/>
        <end position="97"/>
    </location>
</feature>
<evidence type="ECO:0000259" key="7">
    <source>
        <dbReference type="PROSITE" id="PS50922"/>
    </source>
</evidence>
<feature type="transmembrane region" description="Helical" evidence="6">
    <location>
        <begin position="163"/>
        <end position="184"/>
    </location>
</feature>
<dbReference type="PANTHER" id="PTHR31766">
    <property type="entry name" value="GLABROUS1 ENHANCER-BINDING PROTEIN-LIKE 2"/>
    <property type="match status" value="1"/>
</dbReference>
<accession>A0A833VT86</accession>
<feature type="transmembrane region" description="Helical" evidence="6">
    <location>
        <begin position="129"/>
        <end position="151"/>
    </location>
</feature>
<keyword evidence="4 5" id="KW-0472">Membrane</keyword>
<evidence type="ECO:0000256" key="6">
    <source>
        <dbReference type="SAM" id="Phobius"/>
    </source>
</evidence>
<dbReference type="InterPro" id="IPR006634">
    <property type="entry name" value="TLC-dom"/>
</dbReference>
<keyword evidence="2 5" id="KW-0812">Transmembrane</keyword>
<keyword evidence="3 6" id="KW-1133">Transmembrane helix</keyword>
<evidence type="ECO:0000313" key="9">
    <source>
        <dbReference type="Proteomes" id="UP000623129"/>
    </source>
</evidence>
<dbReference type="InterPro" id="IPR040327">
    <property type="entry name" value="At5g14285-like"/>
</dbReference>
<feature type="transmembrane region" description="Helical" evidence="6">
    <location>
        <begin position="43"/>
        <end position="66"/>
    </location>
</feature>
<dbReference type="PROSITE" id="PS50922">
    <property type="entry name" value="TLC"/>
    <property type="match status" value="1"/>
</dbReference>
<feature type="transmembrane region" description="Helical" evidence="6">
    <location>
        <begin position="104"/>
        <end position="123"/>
    </location>
</feature>
<reference evidence="8" key="1">
    <citation type="submission" date="2020-01" db="EMBL/GenBank/DDBJ databases">
        <title>Genome sequence of Kobresia littledalei, the first chromosome-level genome in the family Cyperaceae.</title>
        <authorList>
            <person name="Qu G."/>
        </authorList>
    </citation>
    <scope>NUCLEOTIDE SEQUENCE</scope>
    <source>
        <strain evidence="8">C.B.Clarke</strain>
        <tissue evidence="8">Leaf</tissue>
    </source>
</reference>
<comment type="caution">
    <text evidence="8">The sequence shown here is derived from an EMBL/GenBank/DDBJ whole genome shotgun (WGS) entry which is preliminary data.</text>
</comment>
<feature type="transmembrane region" description="Helical" evidence="6">
    <location>
        <begin position="204"/>
        <end position="226"/>
    </location>
</feature>
<feature type="domain" description="TLC" evidence="7">
    <location>
        <begin position="34"/>
        <end position="237"/>
    </location>
</feature>
<evidence type="ECO:0000256" key="5">
    <source>
        <dbReference type="PROSITE-ProRule" id="PRU00205"/>
    </source>
</evidence>
<dbReference type="OrthoDB" id="204175at2759"/>
<evidence type="ECO:0000256" key="1">
    <source>
        <dbReference type="ARBA" id="ARBA00004141"/>
    </source>
</evidence>
<feature type="transmembrane region" description="Helical" evidence="6">
    <location>
        <begin position="12"/>
        <end position="31"/>
    </location>
</feature>
<dbReference type="PANTHER" id="PTHR31766:SF2">
    <property type="entry name" value="GLABROUS1 ENHANCER-BINDING PROTEIN-LIKE 2"/>
    <property type="match status" value="1"/>
</dbReference>
<dbReference type="Pfam" id="PF03798">
    <property type="entry name" value="TRAM_LAG1_CLN8"/>
    <property type="match status" value="1"/>
</dbReference>
<dbReference type="SMART" id="SM00724">
    <property type="entry name" value="TLC"/>
    <property type="match status" value="1"/>
</dbReference>
<dbReference type="EMBL" id="SWLB01000009">
    <property type="protein sequence ID" value="KAF3334228.1"/>
    <property type="molecule type" value="Genomic_DNA"/>
</dbReference>
<name>A0A833VT86_9POAL</name>
<comment type="subcellular location">
    <subcellularLocation>
        <location evidence="1">Membrane</location>
        <topology evidence="1">Multi-pass membrane protein</topology>
    </subcellularLocation>
</comment>
<protein>
    <submittedName>
        <fullName evidence="8">TLC domain-containing protein</fullName>
    </submittedName>
</protein>
<evidence type="ECO:0000256" key="2">
    <source>
        <dbReference type="ARBA" id="ARBA00022692"/>
    </source>
</evidence>
<evidence type="ECO:0000313" key="8">
    <source>
        <dbReference type="EMBL" id="KAF3334228.1"/>
    </source>
</evidence>
<dbReference type="GO" id="GO:0016020">
    <property type="term" value="C:membrane"/>
    <property type="evidence" value="ECO:0007669"/>
    <property type="project" value="UniProtKB-SubCell"/>
</dbReference>
<evidence type="ECO:0000256" key="4">
    <source>
        <dbReference type="ARBA" id="ARBA00023136"/>
    </source>
</evidence>
<evidence type="ECO:0000256" key="3">
    <source>
        <dbReference type="ARBA" id="ARBA00022989"/>
    </source>
</evidence>
<dbReference type="Proteomes" id="UP000623129">
    <property type="component" value="Unassembled WGS sequence"/>
</dbReference>
<sequence>METIFNSMFPTFFSIFCVIYIIGYFVIFRNWSQKFRPEASSCLISLFHGSPAVILAISALRLQPVWGFASPNTNSENAVLEFSIAYFTMDLIHYLIFTPREYLFIAHHLATLFVFITCRSVALHGAFSVMVLLVFAEITSFCQNVWTLAGLRKDDSDLAKRVYWVLSPPFYALYTVMRVVAGPLFFVKMSTSLLKHEARDVMPIWISLSWIVVVGAAIMVSWLWIWNNWMEYFRERGVSKEKKEG</sequence>
<dbReference type="AlphaFoldDB" id="A0A833VT86"/>
<gene>
    <name evidence="8" type="ORF">FCM35_KLT20832</name>
</gene>
<proteinExistence type="predicted"/>
<keyword evidence="9" id="KW-1185">Reference proteome</keyword>